<dbReference type="EMBL" id="PNYC01000014">
    <property type="protein sequence ID" value="PMS34828.1"/>
    <property type="molecule type" value="Genomic_DNA"/>
</dbReference>
<dbReference type="Pfam" id="PF01127">
    <property type="entry name" value="Sdh_cyt"/>
    <property type="match status" value="1"/>
</dbReference>
<dbReference type="InterPro" id="IPR034804">
    <property type="entry name" value="SQR/QFR_C/D"/>
</dbReference>
<dbReference type="Proteomes" id="UP000235777">
    <property type="component" value="Unassembled WGS sequence"/>
</dbReference>
<dbReference type="InterPro" id="IPR000701">
    <property type="entry name" value="SuccDH_FuR_B_TM-su"/>
</dbReference>
<keyword evidence="8" id="KW-0408">Iron</keyword>
<keyword evidence="9 10" id="KW-0472">Membrane</keyword>
<keyword evidence="4" id="KW-0349">Heme</keyword>
<dbReference type="GO" id="GO:0016020">
    <property type="term" value="C:membrane"/>
    <property type="evidence" value="ECO:0007669"/>
    <property type="project" value="UniProtKB-SubCell"/>
</dbReference>
<dbReference type="OrthoDB" id="8779376at2"/>
<comment type="subcellular location">
    <subcellularLocation>
        <location evidence="3">Membrane</location>
    </subcellularLocation>
</comment>
<keyword evidence="7 10" id="KW-1133">Transmembrane helix</keyword>
<comment type="caution">
    <text evidence="11">The sequence shown here is derived from an EMBL/GenBank/DDBJ whole genome shotgun (WGS) entry which is preliminary data.</text>
</comment>
<evidence type="ECO:0000256" key="3">
    <source>
        <dbReference type="ARBA" id="ARBA00004370"/>
    </source>
</evidence>
<evidence type="ECO:0000256" key="9">
    <source>
        <dbReference type="ARBA" id="ARBA00023136"/>
    </source>
</evidence>
<evidence type="ECO:0000256" key="5">
    <source>
        <dbReference type="ARBA" id="ARBA00022692"/>
    </source>
</evidence>
<keyword evidence="12" id="KW-1185">Reference proteome</keyword>
<dbReference type="STRING" id="863227.GCA_000373005_04927"/>
<comment type="function">
    <text evidence="2">Membrane-anchoring subunit of succinate dehydrogenase (SDH).</text>
</comment>
<feature type="transmembrane region" description="Helical" evidence="10">
    <location>
        <begin position="50"/>
        <end position="71"/>
    </location>
</feature>
<evidence type="ECO:0000256" key="10">
    <source>
        <dbReference type="SAM" id="Phobius"/>
    </source>
</evidence>
<name>A0A2N7WZA1_9BURK</name>
<keyword evidence="5 10" id="KW-0812">Transmembrane</keyword>
<evidence type="ECO:0000256" key="8">
    <source>
        <dbReference type="ARBA" id="ARBA00023004"/>
    </source>
</evidence>
<organism evidence="11 12">
    <name type="scientific">Trinickia symbiotica</name>
    <dbReference type="NCBI Taxonomy" id="863227"/>
    <lineage>
        <taxon>Bacteria</taxon>
        <taxon>Pseudomonadati</taxon>
        <taxon>Pseudomonadota</taxon>
        <taxon>Betaproteobacteria</taxon>
        <taxon>Burkholderiales</taxon>
        <taxon>Burkholderiaceae</taxon>
        <taxon>Trinickia</taxon>
    </lineage>
</organism>
<dbReference type="SUPFAM" id="SSF81343">
    <property type="entry name" value="Fumarate reductase respiratory complex transmembrane subunits"/>
    <property type="match status" value="1"/>
</dbReference>
<proteinExistence type="predicted"/>
<protein>
    <submittedName>
        <fullName evidence="11">Succinate dehydrogenase</fullName>
    </submittedName>
</protein>
<gene>
    <name evidence="11" type="ORF">C0Z20_20720</name>
</gene>
<dbReference type="RefSeq" id="WP_026230199.1">
    <property type="nucleotide sequence ID" value="NZ_KB890209.1"/>
</dbReference>
<evidence type="ECO:0000256" key="6">
    <source>
        <dbReference type="ARBA" id="ARBA00022723"/>
    </source>
</evidence>
<evidence type="ECO:0000256" key="7">
    <source>
        <dbReference type="ARBA" id="ARBA00022989"/>
    </source>
</evidence>
<sequence length="113" mass="11924">MRAWGSAWWWQRMSAMALAICVTVHLVTMIVVVHGGLNAAAIVARLHGNVAWGAFYSFFVLAAAVHVPIGLRRVAEEWLGWRGNGVSAASVAVGVALALAGWRAVFALVGSGV</sequence>
<evidence type="ECO:0000256" key="1">
    <source>
        <dbReference type="ARBA" id="ARBA00001971"/>
    </source>
</evidence>
<evidence type="ECO:0000256" key="4">
    <source>
        <dbReference type="ARBA" id="ARBA00022617"/>
    </source>
</evidence>
<keyword evidence="6" id="KW-0479">Metal-binding</keyword>
<evidence type="ECO:0000313" key="11">
    <source>
        <dbReference type="EMBL" id="PMS34828.1"/>
    </source>
</evidence>
<evidence type="ECO:0000313" key="12">
    <source>
        <dbReference type="Proteomes" id="UP000235777"/>
    </source>
</evidence>
<accession>A0A2N7WZA1</accession>
<dbReference type="Gene3D" id="1.20.1300.10">
    <property type="entry name" value="Fumarate reductase/succinate dehydrogenase, transmembrane subunit"/>
    <property type="match status" value="1"/>
</dbReference>
<reference evidence="11 12" key="1">
    <citation type="submission" date="2018-01" db="EMBL/GenBank/DDBJ databases">
        <title>Whole genome analyses suggest that Burkholderia sensu lato contains two further novel genera in the rhizoxinica-symbiotica group Mycetohabitans gen. nov., and Trinickia gen. nov.: implications for the evolution of diazotrophy and nodulation in the Burkholderiaceae.</title>
        <authorList>
            <person name="Estrada-de los Santos P."/>
            <person name="Palmer M."/>
            <person name="Chavez-Ramirez B."/>
            <person name="Beukes C."/>
            <person name="Steenkamp E.T."/>
            <person name="Hirsch A.M."/>
            <person name="Manyaka P."/>
            <person name="Maluk M."/>
            <person name="Lafos M."/>
            <person name="Crook M."/>
            <person name="Gross E."/>
            <person name="Simon M.F."/>
            <person name="Bueno dos Reis Junior F."/>
            <person name="Poole P.S."/>
            <person name="Venter S.N."/>
            <person name="James E.K."/>
        </authorList>
    </citation>
    <scope>NUCLEOTIDE SEQUENCE [LARGE SCALE GENOMIC DNA]</scope>
    <source>
        <strain evidence="11 12">JPY 581</strain>
    </source>
</reference>
<feature type="transmembrane region" description="Helical" evidence="10">
    <location>
        <begin position="83"/>
        <end position="105"/>
    </location>
</feature>
<comment type="cofactor">
    <cofactor evidence="1">
        <name>heme</name>
        <dbReference type="ChEBI" id="CHEBI:30413"/>
    </cofactor>
</comment>
<evidence type="ECO:0000256" key="2">
    <source>
        <dbReference type="ARBA" id="ARBA00004050"/>
    </source>
</evidence>
<dbReference type="AlphaFoldDB" id="A0A2N7WZA1"/>
<dbReference type="GO" id="GO:0046872">
    <property type="term" value="F:metal ion binding"/>
    <property type="evidence" value="ECO:0007669"/>
    <property type="project" value="UniProtKB-KW"/>
</dbReference>